<dbReference type="InterPro" id="IPR017896">
    <property type="entry name" value="4Fe4S_Fe-S-bd"/>
</dbReference>
<evidence type="ECO:0000256" key="2">
    <source>
        <dbReference type="ARBA" id="ARBA00023004"/>
    </source>
</evidence>
<dbReference type="Gene3D" id="3.30.70.20">
    <property type="match status" value="1"/>
</dbReference>
<dbReference type="InterPro" id="IPR017900">
    <property type="entry name" value="4Fe4S_Fe_S_CS"/>
</dbReference>
<dbReference type="Proteomes" id="UP000060487">
    <property type="component" value="Unassembled WGS sequence"/>
</dbReference>
<dbReference type="PROSITE" id="PS00198">
    <property type="entry name" value="4FE4S_FER_1"/>
    <property type="match status" value="1"/>
</dbReference>
<dbReference type="InterPro" id="IPR036485">
    <property type="entry name" value="Glu_synth_asu_C_sf"/>
</dbReference>
<proteinExistence type="predicted"/>
<keyword evidence="5" id="KW-0560">Oxidoreductase</keyword>
<dbReference type="InterPro" id="IPR023753">
    <property type="entry name" value="FAD/NAD-binding_dom"/>
</dbReference>
<dbReference type="Gene3D" id="2.160.20.60">
    <property type="entry name" value="Glutamate synthase, alpha subunit, C-terminal domain"/>
    <property type="match status" value="1"/>
</dbReference>
<protein>
    <submittedName>
        <fullName evidence="5">Pyridine nucleotide-disulfide oxidoreductase</fullName>
        <ecNumber evidence="5">1.3.1.1</ecNumber>
    </submittedName>
</protein>
<dbReference type="Gene3D" id="1.10.1060.10">
    <property type="entry name" value="Alpha-helical ferredoxin"/>
    <property type="match status" value="1"/>
</dbReference>
<dbReference type="PRINTS" id="PR00368">
    <property type="entry name" value="FADPNR"/>
</dbReference>
<reference evidence="5 6" key="1">
    <citation type="submission" date="2015-11" db="EMBL/GenBank/DDBJ databases">
        <authorList>
            <person name="Lin W."/>
        </authorList>
    </citation>
    <scope>NUCLEOTIDE SEQUENCE [LARGE SCALE GENOMIC DNA]</scope>
    <source>
        <strain evidence="5 6">HCH-1</strain>
    </source>
</reference>
<dbReference type="SUPFAM" id="SSF69336">
    <property type="entry name" value="Alpha subunit of glutamate synthase, C-terminal domain"/>
    <property type="match status" value="1"/>
</dbReference>
<dbReference type="PANTHER" id="PTHR43100">
    <property type="entry name" value="GLUTAMATE SYNTHASE [NADPH] SMALL CHAIN"/>
    <property type="match status" value="1"/>
</dbReference>
<dbReference type="PRINTS" id="PR00469">
    <property type="entry name" value="PNDRDTASEII"/>
</dbReference>
<dbReference type="InterPro" id="IPR028261">
    <property type="entry name" value="DPD_II"/>
</dbReference>
<dbReference type="Gene3D" id="3.50.50.60">
    <property type="entry name" value="FAD/NAD(P)-binding domain"/>
    <property type="match status" value="1"/>
</dbReference>
<dbReference type="Pfam" id="PF14691">
    <property type="entry name" value="Fer4_20"/>
    <property type="match status" value="1"/>
</dbReference>
<dbReference type="SUPFAM" id="SSF51905">
    <property type="entry name" value="FAD/NAD(P)-binding domain"/>
    <property type="match status" value="1"/>
</dbReference>
<keyword evidence="6" id="KW-1185">Reference proteome</keyword>
<keyword evidence="3" id="KW-0411">Iron-sulfur</keyword>
<accession>A0ABR5SJ08</accession>
<dbReference type="Gene3D" id="3.40.50.720">
    <property type="entry name" value="NAD(P)-binding Rossmann-like Domain"/>
    <property type="match status" value="1"/>
</dbReference>
<sequence length="789" mass="85848">MAIIEIRGNIDGGRVPSRLMEEEIQKAVRAGAQQLKIVADGQHGIGGRIWPHDNGVKVVVEGQAGQRLGSMGMFGTDIILKGSASDDVGWLNCGANITVLGDVTNGAHNAAAQGKLYVQGGGGARCDTMTKHNPKFNPPESWYFRDVGDTFAEFKAGGIAVVCGVNPRNPENILGYRPCVGMVGGVVYFRGKIDSSYSQGDVRLLDLSDQDWQWLKENLKLYLKAIDREDHYDELSSSHSAWKKLLPYTAQERAKRSPIKKTMADFRKNIWENTTDKGVGKGGIFAEYVTHPLTPLPYITTGQDRRFRPEWRNSKYAPPCQAACPSDIPTQRRAALLRAEKTEEAIGLILQYSPLPATVCGEVCPNLCMTACTRSHVDMPLNIKGLGSVSLKTEAPKPAPKTGKKAAVIGGGPGGLSSAWQLALKGHDVTLYEAEEKLGGKLELCIPRERLPQEILTHELERFKSIGVTVHLKTKIDAAKFTEIHATNDAVIVACGAHKPRLFPFHGYEDTLNAYDFLRGINTGKRPDFKDKHIVIIGAGNVGMDAAAQAFHCGACTVTAIDVQEPAASGKELEIAKSLGTKIVWPKFTERYVKAERKIYFKSDAAYPYGSTFEADEVIVSIGDTPITDFLPQSVHTDKNGWIKSDEAGHTSDPKVFAIGDATSLGLVTHAIGHGKKAADAAHALLCGRSYNRPAPKMQIGYAKVKDAYYEECRDTSFTPQKEAHRCMSCAVCRDCHMCEAVCAYGAISRKETTDDIGYEYVVDAALCIGCGFCAGVCPCGIWEMAENI</sequence>
<evidence type="ECO:0000256" key="1">
    <source>
        <dbReference type="ARBA" id="ARBA00022723"/>
    </source>
</evidence>
<feature type="domain" description="4Fe-4S ferredoxin-type" evidence="4">
    <location>
        <begin position="759"/>
        <end position="788"/>
    </location>
</feature>
<evidence type="ECO:0000256" key="3">
    <source>
        <dbReference type="ARBA" id="ARBA00023014"/>
    </source>
</evidence>
<dbReference type="Pfam" id="PF07992">
    <property type="entry name" value="Pyr_redox_2"/>
    <property type="match status" value="1"/>
</dbReference>
<dbReference type="EMBL" id="LNQR01000028">
    <property type="protein sequence ID" value="KWT91798.1"/>
    <property type="molecule type" value="Genomic_DNA"/>
</dbReference>
<dbReference type="GO" id="GO:0004159">
    <property type="term" value="F:dihydropyrimidine dehydrogenase (NAD+) activity"/>
    <property type="evidence" value="ECO:0007669"/>
    <property type="project" value="UniProtKB-EC"/>
</dbReference>
<name>A0ABR5SJ08_9BACT</name>
<evidence type="ECO:0000259" key="4">
    <source>
        <dbReference type="PROSITE" id="PS51379"/>
    </source>
</evidence>
<evidence type="ECO:0000313" key="6">
    <source>
        <dbReference type="Proteomes" id="UP000060487"/>
    </source>
</evidence>
<keyword evidence="2" id="KW-0408">Iron</keyword>
<dbReference type="InterPro" id="IPR036188">
    <property type="entry name" value="FAD/NAD-bd_sf"/>
</dbReference>
<dbReference type="InterPro" id="IPR009051">
    <property type="entry name" value="Helical_ferredxn"/>
</dbReference>
<organism evidence="5 6">
    <name type="scientific">Candidatus Magnetominusculus xianensis</name>
    <dbReference type="NCBI Taxonomy" id="1748249"/>
    <lineage>
        <taxon>Bacteria</taxon>
        <taxon>Pseudomonadati</taxon>
        <taxon>Nitrospirota</taxon>
        <taxon>Nitrospiria</taxon>
        <taxon>Nitrospirales</taxon>
        <taxon>Nitrospiraceae</taxon>
        <taxon>Candidatus Magnetominusculus</taxon>
    </lineage>
</organism>
<evidence type="ECO:0000313" key="5">
    <source>
        <dbReference type="EMBL" id="KWT91798.1"/>
    </source>
</evidence>
<comment type="caution">
    <text evidence="5">The sequence shown here is derived from an EMBL/GenBank/DDBJ whole genome shotgun (WGS) entry which is preliminary data.</text>
</comment>
<keyword evidence="1" id="KW-0479">Metal-binding</keyword>
<dbReference type="EC" id="1.3.1.1" evidence="5"/>
<dbReference type="Pfam" id="PF12838">
    <property type="entry name" value="Fer4_7"/>
    <property type="match status" value="1"/>
</dbReference>
<gene>
    <name evidence="5" type="ORF">ASN18_0700</name>
</gene>
<dbReference type="PANTHER" id="PTHR43100:SF2">
    <property type="entry name" value="BNAA03G19380D PROTEIN"/>
    <property type="match status" value="1"/>
</dbReference>
<dbReference type="SUPFAM" id="SSF54862">
    <property type="entry name" value="4Fe-4S ferredoxins"/>
    <property type="match status" value="1"/>
</dbReference>
<dbReference type="RefSeq" id="WP_085051230.1">
    <property type="nucleotide sequence ID" value="NZ_LNQR01000028.1"/>
</dbReference>
<dbReference type="PROSITE" id="PS51379">
    <property type="entry name" value="4FE4S_FER_2"/>
    <property type="match status" value="1"/>
</dbReference>
<dbReference type="InterPro" id="IPR051394">
    <property type="entry name" value="Glutamate_Synthase"/>
</dbReference>